<name>A0AA86P907_9EUKA</name>
<sequence length="155" mass="18598">MSFMQRFQSFNKYGVESVYQIKEQKLIKQMNYIGYHKQNKVVANKTKLDISRISFGNQQSIRHLYFVLFVRLGTQCTCETLPYYSQVKQYILKMVKASFSESQTVHLSYQTLHLIENNLFQRKQIFIVLFQKNCQMLMVQKASYYENSQQFILRL</sequence>
<evidence type="ECO:0000313" key="2">
    <source>
        <dbReference type="EMBL" id="CAL6005772.1"/>
    </source>
</evidence>
<reference evidence="1" key="1">
    <citation type="submission" date="2023-06" db="EMBL/GenBank/DDBJ databases">
        <authorList>
            <person name="Kurt Z."/>
        </authorList>
    </citation>
    <scope>NUCLEOTIDE SEQUENCE</scope>
</reference>
<accession>A0AA86P907</accession>
<dbReference type="EMBL" id="CAXDID020000052">
    <property type="protein sequence ID" value="CAL6005772.1"/>
    <property type="molecule type" value="Genomic_DNA"/>
</dbReference>
<evidence type="ECO:0000313" key="1">
    <source>
        <dbReference type="EMBL" id="CAI9932435.1"/>
    </source>
</evidence>
<protein>
    <submittedName>
        <fullName evidence="2">Hypothetical_protein</fullName>
    </submittedName>
</protein>
<dbReference type="EMBL" id="CATOUU010000517">
    <property type="protein sequence ID" value="CAI9932435.1"/>
    <property type="molecule type" value="Genomic_DNA"/>
</dbReference>
<gene>
    <name evidence="2" type="ORF">HINF_LOCUS19698</name>
    <name evidence="1" type="ORF">HINF_LOCUS20080</name>
</gene>
<dbReference type="AlphaFoldDB" id="A0AA86P907"/>
<organism evidence="1">
    <name type="scientific">Hexamita inflata</name>
    <dbReference type="NCBI Taxonomy" id="28002"/>
    <lineage>
        <taxon>Eukaryota</taxon>
        <taxon>Metamonada</taxon>
        <taxon>Diplomonadida</taxon>
        <taxon>Hexamitidae</taxon>
        <taxon>Hexamitinae</taxon>
        <taxon>Hexamita</taxon>
    </lineage>
</organism>
<reference evidence="2 3" key="2">
    <citation type="submission" date="2024-07" db="EMBL/GenBank/DDBJ databases">
        <authorList>
            <person name="Akdeniz Z."/>
        </authorList>
    </citation>
    <scope>NUCLEOTIDE SEQUENCE [LARGE SCALE GENOMIC DNA]</scope>
</reference>
<keyword evidence="3" id="KW-1185">Reference proteome</keyword>
<comment type="caution">
    <text evidence="1">The sequence shown here is derived from an EMBL/GenBank/DDBJ whole genome shotgun (WGS) entry which is preliminary data.</text>
</comment>
<proteinExistence type="predicted"/>
<evidence type="ECO:0000313" key="3">
    <source>
        <dbReference type="Proteomes" id="UP001642409"/>
    </source>
</evidence>
<dbReference type="Proteomes" id="UP001642409">
    <property type="component" value="Unassembled WGS sequence"/>
</dbReference>